<proteinExistence type="predicted"/>
<evidence type="ECO:0000313" key="3">
    <source>
        <dbReference type="Proteomes" id="UP001363622"/>
    </source>
</evidence>
<organism evidence="2 3">
    <name type="scientific">Phyllosticta citriasiana</name>
    <dbReference type="NCBI Taxonomy" id="595635"/>
    <lineage>
        <taxon>Eukaryota</taxon>
        <taxon>Fungi</taxon>
        <taxon>Dikarya</taxon>
        <taxon>Ascomycota</taxon>
        <taxon>Pezizomycotina</taxon>
        <taxon>Dothideomycetes</taxon>
        <taxon>Dothideomycetes incertae sedis</taxon>
        <taxon>Botryosphaeriales</taxon>
        <taxon>Phyllostictaceae</taxon>
        <taxon>Phyllosticta</taxon>
    </lineage>
</organism>
<dbReference type="Proteomes" id="UP001363622">
    <property type="component" value="Unassembled WGS sequence"/>
</dbReference>
<sequence>MKCARSDPTHAMAVKRLRTGDSSRRSTRARTQQPGKEYRTGLRPSCAVSHATSSASSTDGLRAKGQKRLRFRPTLRQRNLPSSHGKRQKVSGESTPAPPAQHARLSPKAFQDLAAAALRVVERHFAMPHVQTRQRRQQQHHHEQESSQDQDVFHRRDNYEPGWHFEELAAHETDSHGYEGGNAEDSDEAEPGVVYESRETDWGYTKPVFIDLEENDGRSDSDGYNTPIEDRAAWLRAVR</sequence>
<protein>
    <submittedName>
        <fullName evidence="2">Uncharacterized protein</fullName>
    </submittedName>
</protein>
<name>A0ABR1KLR4_9PEZI</name>
<feature type="compositionally biased region" description="Basic residues" evidence="1">
    <location>
        <begin position="64"/>
        <end position="75"/>
    </location>
</feature>
<feature type="compositionally biased region" description="Low complexity" evidence="1">
    <location>
        <begin position="45"/>
        <end position="57"/>
    </location>
</feature>
<reference evidence="2 3" key="1">
    <citation type="submission" date="2024-04" db="EMBL/GenBank/DDBJ databases">
        <title>Phyllosticta paracitricarpa is synonymous to the EU quarantine fungus P. citricarpa based on phylogenomic analyses.</title>
        <authorList>
            <consortium name="Lawrence Berkeley National Laboratory"/>
            <person name="Van Ingen-Buijs V.A."/>
            <person name="Van Westerhoven A.C."/>
            <person name="Haridas S."/>
            <person name="Skiadas P."/>
            <person name="Martin F."/>
            <person name="Groenewald J.Z."/>
            <person name="Crous P.W."/>
            <person name="Seidl M.F."/>
        </authorList>
    </citation>
    <scope>NUCLEOTIDE SEQUENCE [LARGE SCALE GENOMIC DNA]</scope>
    <source>
        <strain evidence="2 3">CBS 123371</strain>
    </source>
</reference>
<evidence type="ECO:0000256" key="1">
    <source>
        <dbReference type="SAM" id="MobiDB-lite"/>
    </source>
</evidence>
<feature type="compositionally biased region" description="Basic and acidic residues" evidence="1">
    <location>
        <begin position="166"/>
        <end position="177"/>
    </location>
</feature>
<accession>A0ABR1KLR4</accession>
<feature type="region of interest" description="Disordered" evidence="1">
    <location>
        <begin position="166"/>
        <end position="197"/>
    </location>
</feature>
<feature type="region of interest" description="Disordered" evidence="1">
    <location>
        <begin position="1"/>
        <end position="105"/>
    </location>
</feature>
<gene>
    <name evidence="2" type="ORF">IWZ03DRAFT_171720</name>
</gene>
<feature type="region of interest" description="Disordered" evidence="1">
    <location>
        <begin position="129"/>
        <end position="153"/>
    </location>
</feature>
<feature type="compositionally biased region" description="Basic and acidic residues" evidence="1">
    <location>
        <begin position="140"/>
        <end position="153"/>
    </location>
</feature>
<comment type="caution">
    <text evidence="2">The sequence shown here is derived from an EMBL/GenBank/DDBJ whole genome shotgun (WGS) entry which is preliminary data.</text>
</comment>
<evidence type="ECO:0000313" key="2">
    <source>
        <dbReference type="EMBL" id="KAK7517438.1"/>
    </source>
</evidence>
<dbReference type="EMBL" id="JBBPHU010000005">
    <property type="protein sequence ID" value="KAK7517438.1"/>
    <property type="molecule type" value="Genomic_DNA"/>
</dbReference>
<keyword evidence="3" id="KW-1185">Reference proteome</keyword>